<evidence type="ECO:0000256" key="3">
    <source>
        <dbReference type="ARBA" id="ARBA00023163"/>
    </source>
</evidence>
<accession>A0A8J8MNA8</accession>
<dbReference type="InterPro" id="IPR037923">
    <property type="entry name" value="HTH-like"/>
</dbReference>
<gene>
    <name evidence="5" type="ORF">HZI73_20860</name>
</gene>
<keyword evidence="3" id="KW-0804">Transcription</keyword>
<keyword evidence="1" id="KW-0805">Transcription regulation</keyword>
<dbReference type="SUPFAM" id="SSF51215">
    <property type="entry name" value="Regulatory protein AraC"/>
    <property type="match status" value="1"/>
</dbReference>
<dbReference type="Gene3D" id="2.60.120.280">
    <property type="entry name" value="Regulatory protein AraC"/>
    <property type="match status" value="1"/>
</dbReference>
<dbReference type="SUPFAM" id="SSF46689">
    <property type="entry name" value="Homeodomain-like"/>
    <property type="match status" value="2"/>
</dbReference>
<dbReference type="GO" id="GO:0043565">
    <property type="term" value="F:sequence-specific DNA binding"/>
    <property type="evidence" value="ECO:0007669"/>
    <property type="project" value="InterPro"/>
</dbReference>
<dbReference type="PROSITE" id="PS00041">
    <property type="entry name" value="HTH_ARAC_FAMILY_1"/>
    <property type="match status" value="1"/>
</dbReference>
<dbReference type="InterPro" id="IPR020449">
    <property type="entry name" value="Tscrpt_reg_AraC-type_HTH"/>
</dbReference>
<dbReference type="GO" id="GO:0003700">
    <property type="term" value="F:DNA-binding transcription factor activity"/>
    <property type="evidence" value="ECO:0007669"/>
    <property type="project" value="InterPro"/>
</dbReference>
<protein>
    <submittedName>
        <fullName evidence="5">Helix-turn-helix transcriptional regulator</fullName>
    </submittedName>
</protein>
<keyword evidence="2" id="KW-0238">DNA-binding</keyword>
<evidence type="ECO:0000256" key="1">
    <source>
        <dbReference type="ARBA" id="ARBA00023015"/>
    </source>
</evidence>
<dbReference type="PANTHER" id="PTHR43280">
    <property type="entry name" value="ARAC-FAMILY TRANSCRIPTIONAL REGULATOR"/>
    <property type="match status" value="1"/>
</dbReference>
<evidence type="ECO:0000313" key="6">
    <source>
        <dbReference type="Proteomes" id="UP000683246"/>
    </source>
</evidence>
<dbReference type="KEGG" id="vpy:HZI73_20860"/>
<feature type="domain" description="HTH araC/xylS-type" evidence="4">
    <location>
        <begin position="173"/>
        <end position="272"/>
    </location>
</feature>
<keyword evidence="6" id="KW-1185">Reference proteome</keyword>
<dbReference type="Pfam" id="PF02311">
    <property type="entry name" value="AraC_binding"/>
    <property type="match status" value="1"/>
</dbReference>
<evidence type="ECO:0000259" key="4">
    <source>
        <dbReference type="PROSITE" id="PS01124"/>
    </source>
</evidence>
<dbReference type="EMBL" id="CP058649">
    <property type="protein sequence ID" value="QUI24604.1"/>
    <property type="molecule type" value="Genomic_DNA"/>
</dbReference>
<dbReference type="PROSITE" id="PS01124">
    <property type="entry name" value="HTH_ARAC_FAMILY_2"/>
    <property type="match status" value="1"/>
</dbReference>
<dbReference type="Gene3D" id="1.10.10.60">
    <property type="entry name" value="Homeodomain-like"/>
    <property type="match status" value="2"/>
</dbReference>
<dbReference type="RefSeq" id="WP_212695296.1">
    <property type="nucleotide sequence ID" value="NZ_CP058649.1"/>
</dbReference>
<evidence type="ECO:0000256" key="2">
    <source>
        <dbReference type="ARBA" id="ARBA00023125"/>
    </source>
</evidence>
<dbReference type="SMART" id="SM00342">
    <property type="entry name" value="HTH_ARAC"/>
    <property type="match status" value="1"/>
</dbReference>
<dbReference type="InterPro" id="IPR018062">
    <property type="entry name" value="HTH_AraC-typ_CS"/>
</dbReference>
<dbReference type="AlphaFoldDB" id="A0A8J8MNA8"/>
<dbReference type="Proteomes" id="UP000683246">
    <property type="component" value="Chromosome"/>
</dbReference>
<dbReference type="PANTHER" id="PTHR43280:SF34">
    <property type="entry name" value="ARAC-FAMILY TRANSCRIPTIONAL REGULATOR"/>
    <property type="match status" value="1"/>
</dbReference>
<dbReference type="PRINTS" id="PR00032">
    <property type="entry name" value="HTHARAC"/>
</dbReference>
<organism evidence="5 6">
    <name type="scientific">Vallitalea pronyensis</name>
    <dbReference type="NCBI Taxonomy" id="1348613"/>
    <lineage>
        <taxon>Bacteria</taxon>
        <taxon>Bacillati</taxon>
        <taxon>Bacillota</taxon>
        <taxon>Clostridia</taxon>
        <taxon>Lachnospirales</taxon>
        <taxon>Vallitaleaceae</taxon>
        <taxon>Vallitalea</taxon>
    </lineage>
</organism>
<dbReference type="InterPro" id="IPR018060">
    <property type="entry name" value="HTH_AraC"/>
</dbReference>
<dbReference type="Pfam" id="PF12833">
    <property type="entry name" value="HTH_18"/>
    <property type="match status" value="1"/>
</dbReference>
<dbReference type="InterPro" id="IPR009057">
    <property type="entry name" value="Homeodomain-like_sf"/>
</dbReference>
<evidence type="ECO:0000313" key="5">
    <source>
        <dbReference type="EMBL" id="QUI24604.1"/>
    </source>
</evidence>
<dbReference type="InterPro" id="IPR003313">
    <property type="entry name" value="AraC-bd"/>
</dbReference>
<sequence length="274" mass="32183">METMIFTVLNENEKALPIYIEDIGSEHEQEHIIRPQGYWAYQWIQCYHGEGILYVNNKQHVVKKDSGMLLYPHEIHEYKKKTDTWLVDFISFNGTMVMDTLCNHGFTESGVYLMRQSDILLGKIRKAIAVLQTTDYMKNYTCSSIAYAILMDIIKYRFDGRSSEQASPHSRIQPVIEYINHHYQEPLTLEELAGLLKVTPQHLCILFKNTLSMRPFEYITKIRINHSKAIMNQQKHIKIEDVARQVGYESTSYYCSNFKKIEGMTPKTYQRLYT</sequence>
<reference evidence="5" key="1">
    <citation type="submission" date="2020-07" db="EMBL/GenBank/DDBJ databases">
        <title>Vallitalea pronyensis genome.</title>
        <authorList>
            <person name="Postec A."/>
        </authorList>
    </citation>
    <scope>NUCLEOTIDE SEQUENCE</scope>
    <source>
        <strain evidence="5">FatNI3</strain>
    </source>
</reference>
<proteinExistence type="predicted"/>
<name>A0A8J8MNA8_9FIRM</name>